<dbReference type="STRING" id="240176.A8PEB0"/>
<evidence type="ECO:0000313" key="2">
    <source>
        <dbReference type="EMBL" id="EAU81084.2"/>
    </source>
</evidence>
<dbReference type="HOGENOM" id="CLU_598535_0_0_1"/>
<feature type="compositionally biased region" description="Low complexity" evidence="1">
    <location>
        <begin position="427"/>
        <end position="439"/>
    </location>
</feature>
<reference evidence="2 3" key="1">
    <citation type="journal article" date="2010" name="Proc. Natl. Acad. Sci. U.S.A.">
        <title>Insights into evolution of multicellular fungi from the assembled chromosomes of the mushroom Coprinopsis cinerea (Coprinus cinereus).</title>
        <authorList>
            <person name="Stajich J.E."/>
            <person name="Wilke S.K."/>
            <person name="Ahren D."/>
            <person name="Au C.H."/>
            <person name="Birren B.W."/>
            <person name="Borodovsky M."/>
            <person name="Burns C."/>
            <person name="Canback B."/>
            <person name="Casselton L.A."/>
            <person name="Cheng C.K."/>
            <person name="Deng J."/>
            <person name="Dietrich F.S."/>
            <person name="Fargo D.C."/>
            <person name="Farman M.L."/>
            <person name="Gathman A.C."/>
            <person name="Goldberg J."/>
            <person name="Guigo R."/>
            <person name="Hoegger P.J."/>
            <person name="Hooker J.B."/>
            <person name="Huggins A."/>
            <person name="James T.Y."/>
            <person name="Kamada T."/>
            <person name="Kilaru S."/>
            <person name="Kodira C."/>
            <person name="Kues U."/>
            <person name="Kupfer D."/>
            <person name="Kwan H.S."/>
            <person name="Lomsadze A."/>
            <person name="Li W."/>
            <person name="Lilly W.W."/>
            <person name="Ma L.J."/>
            <person name="Mackey A.J."/>
            <person name="Manning G."/>
            <person name="Martin F."/>
            <person name="Muraguchi H."/>
            <person name="Natvig D.O."/>
            <person name="Palmerini H."/>
            <person name="Ramesh M.A."/>
            <person name="Rehmeyer C.J."/>
            <person name="Roe B.A."/>
            <person name="Shenoy N."/>
            <person name="Stanke M."/>
            <person name="Ter-Hovhannisyan V."/>
            <person name="Tunlid A."/>
            <person name="Velagapudi R."/>
            <person name="Vision T.J."/>
            <person name="Zeng Q."/>
            <person name="Zolan M.E."/>
            <person name="Pukkila P.J."/>
        </authorList>
    </citation>
    <scope>NUCLEOTIDE SEQUENCE [LARGE SCALE GENOMIC DNA]</scope>
    <source>
        <strain evidence="3">Okayama-7 / 130 / ATCC MYA-4618 / FGSC 9003</strain>
    </source>
</reference>
<dbReference type="eggNOG" id="ENOG502RBQ3">
    <property type="taxonomic scope" value="Eukaryota"/>
</dbReference>
<protein>
    <submittedName>
        <fullName evidence="2">Uncharacterized protein</fullName>
    </submittedName>
</protein>
<comment type="caution">
    <text evidence="2">The sequence shown here is derived from an EMBL/GenBank/DDBJ whole genome shotgun (WGS) entry which is preliminary data.</text>
</comment>
<dbReference type="InParanoid" id="A8PEB0"/>
<dbReference type="RefSeq" id="XP_001840761.2">
    <property type="nucleotide sequence ID" value="XM_001840709.2"/>
</dbReference>
<feature type="region of interest" description="Disordered" evidence="1">
    <location>
        <begin position="329"/>
        <end position="348"/>
    </location>
</feature>
<evidence type="ECO:0000313" key="3">
    <source>
        <dbReference type="Proteomes" id="UP000001861"/>
    </source>
</evidence>
<keyword evidence="3" id="KW-1185">Reference proteome</keyword>
<feature type="region of interest" description="Disordered" evidence="1">
    <location>
        <begin position="263"/>
        <end position="289"/>
    </location>
</feature>
<accession>A8PEB0</accession>
<feature type="compositionally biased region" description="Low complexity" evidence="1">
    <location>
        <begin position="389"/>
        <end position="415"/>
    </location>
</feature>
<feature type="compositionally biased region" description="Polar residues" evidence="1">
    <location>
        <begin position="369"/>
        <end position="384"/>
    </location>
</feature>
<dbReference type="OMA" id="FRRDICE"/>
<feature type="compositionally biased region" description="Basic residues" evidence="1">
    <location>
        <begin position="277"/>
        <end position="287"/>
    </location>
</feature>
<gene>
    <name evidence="2" type="ORF">CC1G_10375</name>
</gene>
<feature type="region of interest" description="Disordered" evidence="1">
    <location>
        <begin position="356"/>
        <end position="439"/>
    </location>
</feature>
<name>A8PEB0_COPC7</name>
<organism evidence="2 3">
    <name type="scientific">Coprinopsis cinerea (strain Okayama-7 / 130 / ATCC MYA-4618 / FGSC 9003)</name>
    <name type="common">Inky cap fungus</name>
    <name type="synonym">Hormographiella aspergillata</name>
    <dbReference type="NCBI Taxonomy" id="240176"/>
    <lineage>
        <taxon>Eukaryota</taxon>
        <taxon>Fungi</taxon>
        <taxon>Dikarya</taxon>
        <taxon>Basidiomycota</taxon>
        <taxon>Agaricomycotina</taxon>
        <taxon>Agaricomycetes</taxon>
        <taxon>Agaricomycetidae</taxon>
        <taxon>Agaricales</taxon>
        <taxon>Agaricineae</taxon>
        <taxon>Psathyrellaceae</taxon>
        <taxon>Coprinopsis</taxon>
    </lineage>
</organism>
<dbReference type="KEGG" id="cci:CC1G_10375"/>
<evidence type="ECO:0000256" key="1">
    <source>
        <dbReference type="SAM" id="MobiDB-lite"/>
    </source>
</evidence>
<dbReference type="GeneID" id="6017414"/>
<sequence>MSSAQIVSPSSSPSSTPLGPALPGSSINFSNLINYLGGQLSLSTDQVAHLHRFCQFIRDLRPCPYNPETLAARIYEIAFNLWAINTLDLKISTLTPPSSGQSMAPTAQAALLNDIALRLEDNFSLSQDQKKLVRRTTQRLIIQPSRLSYSGLATDGVRRVKQKYASQFANAFSTDSRTETTTAFFKRTASSVRNALRQDIRDSIGLGEEGTGPIHLSRFVVSVVLKYYGEPESSDKLNTKGYVMKLALMRRFALEHKELLQLDDDSNSDNDDTTRAGSKRKRGRGGRIPKGEDFWGRFDRFLHEKIQVFGKNILAEEWQRYFTETIAQDKERFPDKDDNDNTQDGIDLHPKLSFTAFGAPTASGAQAPVPSNSPDTRTPSTQLAPPSPSFSSAPGPSSLRTSSSSTFGSSSPFHTPSDDHFGSMYNGTSGESSTSSSLLFGSTYQQTSIQQGAHRPW</sequence>
<dbReference type="OrthoDB" id="3269273at2759"/>
<dbReference type="Proteomes" id="UP000001861">
    <property type="component" value="Unassembled WGS sequence"/>
</dbReference>
<dbReference type="AlphaFoldDB" id="A8PEB0"/>
<dbReference type="EMBL" id="AACS02000007">
    <property type="protein sequence ID" value="EAU81084.2"/>
    <property type="molecule type" value="Genomic_DNA"/>
</dbReference>
<dbReference type="VEuPathDB" id="FungiDB:CC1G_10375"/>
<proteinExistence type="predicted"/>